<comment type="cofactor">
    <cofactor evidence="9">
        <name>Mg(2+)</name>
        <dbReference type="ChEBI" id="CHEBI:18420"/>
    </cofactor>
    <text evidence="9">Binds 1 Mg(2+) ion per monomer.</text>
</comment>
<dbReference type="GO" id="GO:0016260">
    <property type="term" value="P:selenocysteine biosynthetic process"/>
    <property type="evidence" value="ECO:0007669"/>
    <property type="project" value="InterPro"/>
</dbReference>
<evidence type="ECO:0000313" key="13">
    <source>
        <dbReference type="Proteomes" id="UP000001968"/>
    </source>
</evidence>
<dbReference type="Proteomes" id="UP000001968">
    <property type="component" value="Chromosome"/>
</dbReference>
<comment type="catalytic activity">
    <reaction evidence="9">
        <text>hydrogenselenide + ATP + H2O = selenophosphate + AMP + phosphate + 2 H(+)</text>
        <dbReference type="Rhea" id="RHEA:18737"/>
        <dbReference type="ChEBI" id="CHEBI:15377"/>
        <dbReference type="ChEBI" id="CHEBI:15378"/>
        <dbReference type="ChEBI" id="CHEBI:16144"/>
        <dbReference type="ChEBI" id="CHEBI:29317"/>
        <dbReference type="ChEBI" id="CHEBI:30616"/>
        <dbReference type="ChEBI" id="CHEBI:43474"/>
        <dbReference type="ChEBI" id="CHEBI:456215"/>
        <dbReference type="EC" id="2.7.9.3"/>
    </reaction>
</comment>
<feature type="domain" description="PurM-like N-terminal" evidence="10">
    <location>
        <begin position="8"/>
        <end position="114"/>
    </location>
</feature>
<keyword evidence="8 9" id="KW-0711">Selenium</keyword>
<dbReference type="PIRSF" id="PIRSF036407">
    <property type="entry name" value="Selenphspht_syn"/>
    <property type="match status" value="1"/>
</dbReference>
<evidence type="ECO:0000313" key="12">
    <source>
        <dbReference type="EMBL" id="ABI69830.1"/>
    </source>
</evidence>
<reference evidence="13" key="1">
    <citation type="journal article" date="2010" name="Environ. Microbiol.">
        <title>The genome of Syntrophomonas wolfei: new insights into syntrophic metabolism and biohydrogen production.</title>
        <authorList>
            <person name="Sieber J.R."/>
            <person name="Sims D.R."/>
            <person name="Han C."/>
            <person name="Kim E."/>
            <person name="Lykidis A."/>
            <person name="Lapidus A.L."/>
            <person name="McDonnald E."/>
            <person name="Rohlin L."/>
            <person name="Culley D.E."/>
            <person name="Gunsalus R."/>
            <person name="McInerney M.J."/>
        </authorList>
    </citation>
    <scope>NUCLEOTIDE SEQUENCE [LARGE SCALE GENOMIC DNA]</scope>
    <source>
        <strain evidence="13">DSM 2245B / Goettingen</strain>
    </source>
</reference>
<dbReference type="GO" id="GO:0000287">
    <property type="term" value="F:magnesium ion binding"/>
    <property type="evidence" value="ECO:0007669"/>
    <property type="project" value="UniProtKB-UniRule"/>
</dbReference>
<dbReference type="SUPFAM" id="SSF55326">
    <property type="entry name" value="PurM N-terminal domain-like"/>
    <property type="match status" value="1"/>
</dbReference>
<feature type="binding site" description="in other chain" evidence="9">
    <location>
        <position position="49"/>
    </location>
    <ligand>
        <name>ATP</name>
        <dbReference type="ChEBI" id="CHEBI:30616"/>
        <note>ligand shared between dimeric partners</note>
    </ligand>
</feature>
<dbReference type="AlphaFoldDB" id="Q0ATX4"/>
<keyword evidence="7 9" id="KW-0460">Magnesium</keyword>
<dbReference type="SUPFAM" id="SSF56042">
    <property type="entry name" value="PurM C-terminal domain-like"/>
    <property type="match status" value="1"/>
</dbReference>
<feature type="binding site" evidence="9">
    <location>
        <position position="184"/>
    </location>
    <ligand>
        <name>Mg(2+)</name>
        <dbReference type="ChEBI" id="CHEBI:18420"/>
    </ligand>
</feature>
<dbReference type="GO" id="GO:0005737">
    <property type="term" value="C:cytoplasm"/>
    <property type="evidence" value="ECO:0007669"/>
    <property type="project" value="TreeGrafter"/>
</dbReference>
<organism evidence="12 13">
    <name type="scientific">Syntrophomonas wolfei subsp. wolfei (strain DSM 2245B / Goettingen)</name>
    <dbReference type="NCBI Taxonomy" id="335541"/>
    <lineage>
        <taxon>Bacteria</taxon>
        <taxon>Bacillati</taxon>
        <taxon>Bacillota</taxon>
        <taxon>Clostridia</taxon>
        <taxon>Eubacteriales</taxon>
        <taxon>Syntrophomonadaceae</taxon>
        <taxon>Syntrophomonas</taxon>
    </lineage>
</organism>
<dbReference type="NCBIfam" id="TIGR00476">
    <property type="entry name" value="selD"/>
    <property type="match status" value="1"/>
</dbReference>
<evidence type="ECO:0000256" key="9">
    <source>
        <dbReference type="HAMAP-Rule" id="MF_00625"/>
    </source>
</evidence>
<feature type="binding site" evidence="9">
    <location>
        <position position="9"/>
    </location>
    <ligand>
        <name>Mg(2+)</name>
        <dbReference type="ChEBI" id="CHEBI:18420"/>
    </ligand>
</feature>
<dbReference type="InterPro" id="IPR023061">
    <property type="entry name" value="SelD_I"/>
</dbReference>
<feature type="binding site" description="in other chain" evidence="9">
    <location>
        <begin position="6"/>
        <end position="8"/>
    </location>
    <ligand>
        <name>ATP</name>
        <dbReference type="ChEBI" id="CHEBI:30616"/>
        <note>ligand shared between dimeric partners</note>
    </ligand>
</feature>
<keyword evidence="2 9" id="KW-0808">Transferase</keyword>
<dbReference type="HAMAP" id="MF_00625">
    <property type="entry name" value="SelD"/>
    <property type="match status" value="1"/>
</dbReference>
<evidence type="ECO:0000259" key="11">
    <source>
        <dbReference type="Pfam" id="PF02769"/>
    </source>
</evidence>
<dbReference type="InterPro" id="IPR036676">
    <property type="entry name" value="PurM-like_C_sf"/>
</dbReference>
<dbReference type="InterPro" id="IPR016188">
    <property type="entry name" value="PurM-like_N"/>
</dbReference>
<dbReference type="PANTHER" id="PTHR10256:SF0">
    <property type="entry name" value="INACTIVE SELENIDE, WATER DIKINASE-LIKE PROTEIN-RELATED"/>
    <property type="match status" value="1"/>
</dbReference>
<dbReference type="HOGENOM" id="CLU_032859_0_1_9"/>
<evidence type="ECO:0000256" key="7">
    <source>
        <dbReference type="ARBA" id="ARBA00022842"/>
    </source>
</evidence>
<evidence type="ECO:0000256" key="8">
    <source>
        <dbReference type="ARBA" id="ARBA00023266"/>
    </source>
</evidence>
<comment type="caution">
    <text evidence="9">Lacks conserved residue(s) required for the propagation of feature annotation.</text>
</comment>
<comment type="function">
    <text evidence="9">Synthesizes selenophosphate from selenide and ATP.</text>
</comment>
<dbReference type="GO" id="GO:0004756">
    <property type="term" value="F:selenide, water dikinase activity"/>
    <property type="evidence" value="ECO:0007669"/>
    <property type="project" value="UniProtKB-UniRule"/>
</dbReference>
<keyword evidence="6 9" id="KW-0067">ATP-binding</keyword>
<dbReference type="Gene3D" id="3.90.650.10">
    <property type="entry name" value="PurM-like C-terminal domain"/>
    <property type="match status" value="1"/>
</dbReference>
<evidence type="ECO:0000256" key="6">
    <source>
        <dbReference type="ARBA" id="ARBA00022840"/>
    </source>
</evidence>
<dbReference type="Pfam" id="PF00586">
    <property type="entry name" value="AIRS"/>
    <property type="match status" value="1"/>
</dbReference>
<evidence type="ECO:0000256" key="2">
    <source>
        <dbReference type="ARBA" id="ARBA00022679"/>
    </source>
</evidence>
<dbReference type="EC" id="2.7.9.3" evidence="9"/>
<dbReference type="Gene3D" id="3.30.1330.10">
    <property type="entry name" value="PurM-like, N-terminal domain"/>
    <property type="match status" value="1"/>
</dbReference>
<feature type="binding site" evidence="9">
    <location>
        <begin position="96"/>
        <end position="98"/>
    </location>
    <ligand>
        <name>ATP</name>
        <dbReference type="ChEBI" id="CHEBI:30616"/>
        <note>ligand shared between dimeric partners</note>
    </ligand>
</feature>
<feature type="domain" description="PurM-like C-terminal" evidence="11">
    <location>
        <begin position="126"/>
        <end position="297"/>
    </location>
</feature>
<dbReference type="GO" id="GO:0005524">
    <property type="term" value="F:ATP binding"/>
    <property type="evidence" value="ECO:0007669"/>
    <property type="project" value="UniProtKB-UniRule"/>
</dbReference>
<proteinExistence type="inferred from homology"/>
<evidence type="ECO:0000256" key="1">
    <source>
        <dbReference type="ARBA" id="ARBA00008026"/>
    </source>
</evidence>
<evidence type="ECO:0000256" key="4">
    <source>
        <dbReference type="ARBA" id="ARBA00022741"/>
    </source>
</evidence>
<dbReference type="STRING" id="335541.Swol_2542"/>
<dbReference type="PANTHER" id="PTHR10256">
    <property type="entry name" value="SELENIDE, WATER DIKINASE"/>
    <property type="match status" value="1"/>
</dbReference>
<protein>
    <recommendedName>
        <fullName evidence="9">Selenide, water dikinase</fullName>
        <ecNumber evidence="9">2.7.9.3</ecNumber>
    </recommendedName>
    <alternativeName>
        <fullName evidence="9">Selenium donor protein</fullName>
    </alternativeName>
    <alternativeName>
        <fullName evidence="9">Selenophosphate synthase</fullName>
    </alternativeName>
</protein>
<evidence type="ECO:0000256" key="3">
    <source>
        <dbReference type="ARBA" id="ARBA00022723"/>
    </source>
</evidence>
<feature type="binding site" description="in other chain" evidence="9">
    <location>
        <position position="26"/>
    </location>
    <ligand>
        <name>ATP</name>
        <dbReference type="ChEBI" id="CHEBI:30616"/>
        <note>ligand shared between dimeric partners</note>
    </ligand>
</feature>
<keyword evidence="3 9" id="KW-0479">Metal-binding</keyword>
<evidence type="ECO:0000259" key="10">
    <source>
        <dbReference type="Pfam" id="PF00586"/>
    </source>
</evidence>
<name>Q0ATX4_SYNWW</name>
<dbReference type="Pfam" id="PF02769">
    <property type="entry name" value="AIRS_C"/>
    <property type="match status" value="1"/>
</dbReference>
<gene>
    <name evidence="9" type="primary">selD</name>
    <name evidence="12" type="ordered locus">Swol_2542</name>
</gene>
<dbReference type="NCBIfam" id="NF002098">
    <property type="entry name" value="PRK00943.1"/>
    <property type="match status" value="1"/>
</dbReference>
<dbReference type="InterPro" id="IPR010918">
    <property type="entry name" value="PurM-like_C_dom"/>
</dbReference>
<comment type="similarity">
    <text evidence="1 9">Belongs to the selenophosphate synthase 1 family. Class I subfamily.</text>
</comment>
<dbReference type="eggNOG" id="COG0709">
    <property type="taxonomic scope" value="Bacteria"/>
</dbReference>
<accession>Q0ATX4</accession>
<dbReference type="EMBL" id="CP000448">
    <property type="protein sequence ID" value="ABI69830.1"/>
    <property type="molecule type" value="Genomic_DNA"/>
</dbReference>
<dbReference type="InterPro" id="IPR004536">
    <property type="entry name" value="SPS/SelD"/>
</dbReference>
<comment type="subunit">
    <text evidence="9">Homodimer.</text>
</comment>
<keyword evidence="13" id="KW-1185">Reference proteome</keyword>
<dbReference type="FunFam" id="3.90.650.10:FF:000004">
    <property type="entry name" value="Selenide, water dikinase"/>
    <property type="match status" value="1"/>
</dbReference>
<dbReference type="CDD" id="cd02195">
    <property type="entry name" value="SelD"/>
    <property type="match status" value="1"/>
</dbReference>
<dbReference type="KEGG" id="swo:Swol_2542"/>
<keyword evidence="5 9" id="KW-0418">Kinase</keyword>
<keyword evidence="4 9" id="KW-0547">Nucleotide-binding</keyword>
<feature type="binding site" evidence="9">
    <location>
        <position position="49"/>
    </location>
    <ligand>
        <name>Mg(2+)</name>
        <dbReference type="ChEBI" id="CHEBI:18420"/>
    </ligand>
</feature>
<sequence length="315" mass="33912">MIGIESRDDAAVLKLDEEKALIQTIDFFTPMVDDPFIFGQIAATNALNDIYAMGGTPILALNVVCFPECADLQVLRKILEGGLSKVLEAGALLVGGHTVDDNEPKYGLAVSGLVHPQKIIANNGAQPGDLLFLTKPLGNGVIATSIKAEMVSGEAYKEAIKWMSMLNRESSQAMMEVGVNAATDITGFGLMGHLYEMAWGSDVQVEVFADKVPFMEGTLEYAGLGLIPGGAYNNRDYLKDKVEYAGNIDPLIRDLFFSPETAGGLLIAVAEKKAGELLQVMEKRGSFCNLIGRVRGEHFSPIRVRDSRGAEGQNP</sequence>
<evidence type="ECO:0000256" key="5">
    <source>
        <dbReference type="ARBA" id="ARBA00022777"/>
    </source>
</evidence>
<dbReference type="InterPro" id="IPR036921">
    <property type="entry name" value="PurM-like_N_sf"/>
</dbReference>